<sequence length="185" mass="20700">MVEWPVVLTAKFEEKFLGGASEALVYTMKAIRSISRCMTPRANCCELYLRRHIESKDPQQSSPVTRRWCARVCRCRILLQYRPQATPGRQPAASGNRAVPTATGHPARQDRPYPGHGGWIAGQIGADVKPRYACGATVEVRSDDQHGVRIHRHPRCHGMHYARHDGEAEDVAVALNETVPTTFCR</sequence>
<reference evidence="2" key="1">
    <citation type="submission" date="2019-05" db="EMBL/GenBank/DDBJ databases">
        <authorList>
            <consortium name="Pathogen Informatics"/>
        </authorList>
    </citation>
    <scope>NUCLEOTIDE SEQUENCE [LARGE SCALE GENOMIC DNA]</scope>
    <source>
        <strain evidence="2">NCTC12965</strain>
    </source>
</reference>
<keyword evidence="2" id="KW-0436">Ligase</keyword>
<feature type="region of interest" description="Disordered" evidence="1">
    <location>
        <begin position="86"/>
        <end position="112"/>
    </location>
</feature>
<accession>A0A4U9WH83</accession>
<evidence type="ECO:0000256" key="1">
    <source>
        <dbReference type="SAM" id="MobiDB-lite"/>
    </source>
</evidence>
<dbReference type="EMBL" id="CABEEZ010000152">
    <property type="protein sequence ID" value="VTR58479.1"/>
    <property type="molecule type" value="Genomic_DNA"/>
</dbReference>
<dbReference type="AlphaFoldDB" id="A0A4U9WH83"/>
<protein>
    <submittedName>
        <fullName evidence="2">Glycine--tRNA ligase beta subunit</fullName>
        <ecNumber evidence="2">6.1.1.14</ecNumber>
    </submittedName>
</protein>
<gene>
    <name evidence="2" type="primary">glyS_3</name>
    <name evidence="2" type="ORF">NCTC12965_07711</name>
</gene>
<organism evidence="2">
    <name type="scientific">Serratia fonticola</name>
    <dbReference type="NCBI Taxonomy" id="47917"/>
    <lineage>
        <taxon>Bacteria</taxon>
        <taxon>Pseudomonadati</taxon>
        <taxon>Pseudomonadota</taxon>
        <taxon>Gammaproteobacteria</taxon>
        <taxon>Enterobacterales</taxon>
        <taxon>Yersiniaceae</taxon>
        <taxon>Serratia</taxon>
    </lineage>
</organism>
<evidence type="ECO:0000313" key="2">
    <source>
        <dbReference type="EMBL" id="VTR58479.1"/>
    </source>
</evidence>
<proteinExistence type="predicted"/>
<name>A0A4U9WH83_SERFO</name>
<dbReference type="GO" id="GO:0004820">
    <property type="term" value="F:glycine-tRNA ligase activity"/>
    <property type="evidence" value="ECO:0007669"/>
    <property type="project" value="UniProtKB-EC"/>
</dbReference>
<dbReference type="EC" id="6.1.1.14" evidence="2"/>